<keyword evidence="3" id="KW-1185">Reference proteome</keyword>
<name>A0A495IXS7_9SPHI</name>
<dbReference type="AlphaFoldDB" id="A0A495IXS7"/>
<sequence length="38" mass="4435">MNQEFIHVFEVGALLVLVGIFYFSPFELKVNEDDEDDD</sequence>
<dbReference type="EMBL" id="RBKU01000001">
    <property type="protein sequence ID" value="RKR81500.1"/>
    <property type="molecule type" value="Genomic_DNA"/>
</dbReference>
<evidence type="ECO:0000313" key="2">
    <source>
        <dbReference type="EMBL" id="RKR81500.1"/>
    </source>
</evidence>
<feature type="transmembrane region" description="Helical" evidence="1">
    <location>
        <begin position="6"/>
        <end position="23"/>
    </location>
</feature>
<reference evidence="2 3" key="1">
    <citation type="submission" date="2018-10" db="EMBL/GenBank/DDBJ databases">
        <title>Genomic Encyclopedia of Archaeal and Bacterial Type Strains, Phase II (KMG-II): from individual species to whole genera.</title>
        <authorList>
            <person name="Goeker M."/>
        </authorList>
    </citation>
    <scope>NUCLEOTIDE SEQUENCE [LARGE SCALE GENOMIC DNA]</scope>
    <source>
        <strain evidence="2 3">DSM 18602</strain>
    </source>
</reference>
<evidence type="ECO:0000256" key="1">
    <source>
        <dbReference type="SAM" id="Phobius"/>
    </source>
</evidence>
<accession>A0A495IXS7</accession>
<gene>
    <name evidence="2" type="ORF">BDD43_1647</name>
</gene>
<keyword evidence="1" id="KW-0472">Membrane</keyword>
<keyword evidence="1" id="KW-0812">Transmembrane</keyword>
<proteinExistence type="predicted"/>
<comment type="caution">
    <text evidence="2">The sequence shown here is derived from an EMBL/GenBank/DDBJ whole genome shotgun (WGS) entry which is preliminary data.</text>
</comment>
<keyword evidence="1" id="KW-1133">Transmembrane helix</keyword>
<evidence type="ECO:0000313" key="3">
    <source>
        <dbReference type="Proteomes" id="UP000268007"/>
    </source>
</evidence>
<protein>
    <submittedName>
        <fullName evidence="2">Uncharacterized protein</fullName>
    </submittedName>
</protein>
<dbReference type="Proteomes" id="UP000268007">
    <property type="component" value="Unassembled WGS sequence"/>
</dbReference>
<organism evidence="2 3">
    <name type="scientific">Mucilaginibacter gracilis</name>
    <dbReference type="NCBI Taxonomy" id="423350"/>
    <lineage>
        <taxon>Bacteria</taxon>
        <taxon>Pseudomonadati</taxon>
        <taxon>Bacteroidota</taxon>
        <taxon>Sphingobacteriia</taxon>
        <taxon>Sphingobacteriales</taxon>
        <taxon>Sphingobacteriaceae</taxon>
        <taxon>Mucilaginibacter</taxon>
    </lineage>
</organism>